<dbReference type="InterPro" id="IPR050706">
    <property type="entry name" value="Cyclic-di-GMP_PDE-like"/>
</dbReference>
<dbReference type="PANTHER" id="PTHR33121">
    <property type="entry name" value="CYCLIC DI-GMP PHOSPHODIESTERASE PDEF"/>
    <property type="match status" value="1"/>
</dbReference>
<dbReference type="Proteomes" id="UP000268084">
    <property type="component" value="Chromosome"/>
</dbReference>
<dbReference type="InterPro" id="IPR029016">
    <property type="entry name" value="GAF-like_dom_sf"/>
</dbReference>
<evidence type="ECO:0000313" key="2">
    <source>
        <dbReference type="EMBL" id="AZI58951.1"/>
    </source>
</evidence>
<dbReference type="SUPFAM" id="SSF141868">
    <property type="entry name" value="EAL domain-like"/>
    <property type="match status" value="1"/>
</dbReference>
<dbReference type="OrthoDB" id="23692at2"/>
<keyword evidence="3" id="KW-1185">Reference proteome</keyword>
<dbReference type="InterPro" id="IPR035919">
    <property type="entry name" value="EAL_sf"/>
</dbReference>
<protein>
    <submittedName>
        <fullName evidence="2">EAL domain-containing protein</fullName>
    </submittedName>
</protein>
<dbReference type="PANTHER" id="PTHR33121:SF70">
    <property type="entry name" value="SIGNALING PROTEIN YKOW"/>
    <property type="match status" value="1"/>
</dbReference>
<dbReference type="AlphaFoldDB" id="A0A3G8ZZH4"/>
<feature type="domain" description="EAL" evidence="1">
    <location>
        <begin position="206"/>
        <end position="450"/>
    </location>
</feature>
<accession>A0A3G8ZZH4</accession>
<dbReference type="CDD" id="cd01948">
    <property type="entry name" value="EAL"/>
    <property type="match status" value="1"/>
</dbReference>
<reference evidence="2 3" key="1">
    <citation type="submission" date="2018-11" db="EMBL/GenBank/DDBJ databases">
        <authorList>
            <person name="Da X."/>
        </authorList>
    </citation>
    <scope>NUCLEOTIDE SEQUENCE [LARGE SCALE GENOMIC DNA]</scope>
    <source>
        <strain evidence="2 3">S14-144</strain>
    </source>
</reference>
<dbReference type="GO" id="GO:0071111">
    <property type="term" value="F:cyclic-guanylate-specific phosphodiesterase activity"/>
    <property type="evidence" value="ECO:0007669"/>
    <property type="project" value="InterPro"/>
</dbReference>
<dbReference type="SMART" id="SM00052">
    <property type="entry name" value="EAL"/>
    <property type="match status" value="1"/>
</dbReference>
<name>A0A3G8ZZH4_9ACTN</name>
<dbReference type="KEGG" id="nak:EH165_13175"/>
<dbReference type="InterPro" id="IPR001633">
    <property type="entry name" value="EAL_dom"/>
</dbReference>
<organism evidence="2 3">
    <name type="scientific">Nakamurella antarctica</name>
    <dbReference type="NCBI Taxonomy" id="1902245"/>
    <lineage>
        <taxon>Bacteria</taxon>
        <taxon>Bacillati</taxon>
        <taxon>Actinomycetota</taxon>
        <taxon>Actinomycetes</taxon>
        <taxon>Nakamurellales</taxon>
        <taxon>Nakamurellaceae</taxon>
        <taxon>Nakamurella</taxon>
    </lineage>
</organism>
<evidence type="ECO:0000259" key="1">
    <source>
        <dbReference type="PROSITE" id="PS50883"/>
    </source>
</evidence>
<dbReference type="EMBL" id="CP034170">
    <property type="protein sequence ID" value="AZI58951.1"/>
    <property type="molecule type" value="Genomic_DNA"/>
</dbReference>
<proteinExistence type="predicted"/>
<sequence length="450" mass="48451">MSNMLRGNFFRVQRHRRRPVGTVMAVVTPVLPDDAREFARAESARHYVSSGQVSSGHFSSAHVASKLANTVSLAAAALGFGTVMVNILDGAMQHTIASSNFPVMRKAQEHAICNLVIKANAAVTVTSIKDDPRLCGLPVQRDSAAGGYAGVPILGRELLIIGTLCVVSPQAREVTGPELEVLRNFAAIVQDQLELVRRVDEGSVPPSGEIAHLANAIADGEIVPWYQAIVDLESGATIGYEALARWPHNGDPVDFVAQAERHDLAVQLDRSVIRQVVIDLRRWHRTDPKLTMNVNVSARHFENSADIDVLIALFAAAGIDTRLINIELTETTRLTRATQASSLVDRLRASGFKVWLDDFGTGWSSLESLLLFQIDGIKVDRDVTAALGLPEGRAVLRSLMTLAAELGLATTVEGVQTAAQAQRAAEMGCSFGQGYLWSRAVPATSIEIAG</sequence>
<dbReference type="Gene3D" id="3.30.450.40">
    <property type="match status" value="1"/>
</dbReference>
<dbReference type="PROSITE" id="PS50883">
    <property type="entry name" value="EAL"/>
    <property type="match status" value="1"/>
</dbReference>
<gene>
    <name evidence="2" type="ORF">EH165_13175</name>
</gene>
<dbReference type="Gene3D" id="3.20.20.450">
    <property type="entry name" value="EAL domain"/>
    <property type="match status" value="1"/>
</dbReference>
<reference evidence="2 3" key="2">
    <citation type="submission" date="2018-12" db="EMBL/GenBank/DDBJ databases">
        <title>Nakamurella antarcticus sp. nov., isolated from Antarctica South Shetland Islands soil.</title>
        <authorList>
            <person name="Peng F."/>
        </authorList>
    </citation>
    <scope>NUCLEOTIDE SEQUENCE [LARGE SCALE GENOMIC DNA]</scope>
    <source>
        <strain evidence="2 3">S14-144</strain>
    </source>
</reference>
<dbReference type="SUPFAM" id="SSF55781">
    <property type="entry name" value="GAF domain-like"/>
    <property type="match status" value="1"/>
</dbReference>
<dbReference type="Pfam" id="PF00563">
    <property type="entry name" value="EAL"/>
    <property type="match status" value="1"/>
</dbReference>
<evidence type="ECO:0000313" key="3">
    <source>
        <dbReference type="Proteomes" id="UP000268084"/>
    </source>
</evidence>